<dbReference type="PRINTS" id="PR00446">
    <property type="entry name" value="HYDRGNUPTAKE"/>
</dbReference>
<dbReference type="STRING" id="235985.SAMN05414137_106332"/>
<dbReference type="OrthoDB" id="3828930at2"/>
<keyword evidence="4" id="KW-0378">Hydrolase</keyword>
<dbReference type="PANTHER" id="PTHR30302">
    <property type="entry name" value="HYDROGENASE 1 MATURATION PROTEASE"/>
    <property type="match status" value="1"/>
</dbReference>
<dbReference type="EMBL" id="FOAZ01000006">
    <property type="protein sequence ID" value="SEL21567.1"/>
    <property type="molecule type" value="Genomic_DNA"/>
</dbReference>
<keyword evidence="6" id="KW-1185">Reference proteome</keyword>
<keyword evidence="3" id="KW-0064">Aspartyl protease</keyword>
<dbReference type="CDD" id="cd06068">
    <property type="entry name" value="H2MP_like-1"/>
    <property type="match status" value="1"/>
</dbReference>
<organism evidence="5 6">
    <name type="scientific">Streptacidiphilus jiangxiensis</name>
    <dbReference type="NCBI Taxonomy" id="235985"/>
    <lineage>
        <taxon>Bacteria</taxon>
        <taxon>Bacillati</taxon>
        <taxon>Actinomycetota</taxon>
        <taxon>Actinomycetes</taxon>
        <taxon>Kitasatosporales</taxon>
        <taxon>Streptomycetaceae</taxon>
        <taxon>Streptacidiphilus</taxon>
    </lineage>
</organism>
<dbReference type="Proteomes" id="UP000183015">
    <property type="component" value="Unassembled WGS sequence"/>
</dbReference>
<keyword evidence="2 5" id="KW-0645">Protease</keyword>
<protein>
    <submittedName>
        <fullName evidence="5">Hydrogenase maturation protease</fullName>
    </submittedName>
</protein>
<dbReference type="GO" id="GO:0016485">
    <property type="term" value="P:protein processing"/>
    <property type="evidence" value="ECO:0007669"/>
    <property type="project" value="TreeGrafter"/>
</dbReference>
<evidence type="ECO:0000256" key="1">
    <source>
        <dbReference type="ARBA" id="ARBA00006814"/>
    </source>
</evidence>
<dbReference type="Pfam" id="PF01750">
    <property type="entry name" value="HycI"/>
    <property type="match status" value="1"/>
</dbReference>
<evidence type="ECO:0000256" key="4">
    <source>
        <dbReference type="ARBA" id="ARBA00022801"/>
    </source>
</evidence>
<evidence type="ECO:0000256" key="3">
    <source>
        <dbReference type="ARBA" id="ARBA00022750"/>
    </source>
</evidence>
<dbReference type="Gene3D" id="3.40.50.1450">
    <property type="entry name" value="HybD-like"/>
    <property type="match status" value="1"/>
</dbReference>
<sequence>MKEKPPRALVAGLGNIFLSDDGFGVGAAALLARCELPPGVEVVDIGVRGVHLAYQLLDGYDTVVLLDATAQGGAPGTVYLVDHAEQVVPDTAVIDGHRMTPDAVLALLATLGAGTGGSMPRRVVVVGCEPACLEEGIGLSAPVAASLDEAVAVVMAVLSDKQGLTDRNHCEEPRRCTCSSSSAG</sequence>
<evidence type="ECO:0000313" key="6">
    <source>
        <dbReference type="Proteomes" id="UP000183015"/>
    </source>
</evidence>
<dbReference type="GO" id="GO:0004190">
    <property type="term" value="F:aspartic-type endopeptidase activity"/>
    <property type="evidence" value="ECO:0007669"/>
    <property type="project" value="UniProtKB-KW"/>
</dbReference>
<dbReference type="RefSeq" id="WP_082015210.1">
    <property type="nucleotide sequence ID" value="NZ_BBPN01000021.1"/>
</dbReference>
<dbReference type="NCBIfam" id="TIGR00072">
    <property type="entry name" value="hydrog_prot"/>
    <property type="match status" value="1"/>
</dbReference>
<evidence type="ECO:0000313" key="5">
    <source>
        <dbReference type="EMBL" id="SEL21567.1"/>
    </source>
</evidence>
<dbReference type="InterPro" id="IPR023430">
    <property type="entry name" value="Pept_HybD-like_dom_sf"/>
</dbReference>
<proteinExistence type="inferred from homology"/>
<gene>
    <name evidence="5" type="ORF">SAMN05414137_106332</name>
</gene>
<dbReference type="AlphaFoldDB" id="A0A1H7NF84"/>
<name>A0A1H7NF84_STRJI</name>
<dbReference type="SUPFAM" id="SSF53163">
    <property type="entry name" value="HybD-like"/>
    <property type="match status" value="1"/>
</dbReference>
<comment type="similarity">
    <text evidence="1">Belongs to the peptidase A31 family.</text>
</comment>
<reference evidence="6" key="1">
    <citation type="submission" date="2016-10" db="EMBL/GenBank/DDBJ databases">
        <authorList>
            <person name="Varghese N."/>
        </authorList>
    </citation>
    <scope>NUCLEOTIDE SEQUENCE [LARGE SCALE GENOMIC DNA]</scope>
    <source>
        <strain evidence="6">DSM 45096 / BCRC 16803 / CGMCC 4.1857 / CIP 109030 / JCM 12277 / KCTC 19219 / NBRC 100920 / 33214</strain>
    </source>
</reference>
<evidence type="ECO:0000256" key="2">
    <source>
        <dbReference type="ARBA" id="ARBA00022670"/>
    </source>
</evidence>
<dbReference type="GO" id="GO:0008047">
    <property type="term" value="F:enzyme activator activity"/>
    <property type="evidence" value="ECO:0007669"/>
    <property type="project" value="InterPro"/>
</dbReference>
<dbReference type="InterPro" id="IPR000671">
    <property type="entry name" value="Peptidase_A31"/>
</dbReference>
<dbReference type="PANTHER" id="PTHR30302:SF1">
    <property type="entry name" value="HYDROGENASE 2 MATURATION PROTEASE"/>
    <property type="match status" value="1"/>
</dbReference>
<dbReference type="eggNOG" id="COG0680">
    <property type="taxonomic scope" value="Bacteria"/>
</dbReference>
<accession>A0A1H7NF84</accession>